<evidence type="ECO:0000256" key="1">
    <source>
        <dbReference type="SAM" id="MobiDB-lite"/>
    </source>
</evidence>
<dbReference type="EMBL" id="KZ994326">
    <property type="protein sequence ID" value="RKO93219.1"/>
    <property type="molecule type" value="Genomic_DNA"/>
</dbReference>
<feature type="compositionally biased region" description="Basic and acidic residues" evidence="1">
    <location>
        <begin position="224"/>
        <end position="237"/>
    </location>
</feature>
<dbReference type="AlphaFoldDB" id="A0A4P9WJT9"/>
<organism evidence="2 3">
    <name type="scientific">Blyttiomyces helicus</name>
    <dbReference type="NCBI Taxonomy" id="388810"/>
    <lineage>
        <taxon>Eukaryota</taxon>
        <taxon>Fungi</taxon>
        <taxon>Fungi incertae sedis</taxon>
        <taxon>Chytridiomycota</taxon>
        <taxon>Chytridiomycota incertae sedis</taxon>
        <taxon>Chytridiomycetes</taxon>
        <taxon>Chytridiomycetes incertae sedis</taxon>
        <taxon>Blyttiomyces</taxon>
    </lineage>
</organism>
<evidence type="ECO:0000313" key="3">
    <source>
        <dbReference type="Proteomes" id="UP000269721"/>
    </source>
</evidence>
<evidence type="ECO:0000313" key="2">
    <source>
        <dbReference type="EMBL" id="RKO93219.1"/>
    </source>
</evidence>
<proteinExistence type="predicted"/>
<sequence length="306" mass="32307">MSMTPAVVGAGVTVAAAARSIGVGLTTFTNFVCLNAGFLLEKELVERRNGFGGSLLEDKVLSSLLASAVRASVLLNKGVVGKHGGTKCVVPGEGFCGDALPGLDVTSAHLAGHGKGADFLQHGIGDSVALDEGGESGLVVRELVVLLGIEGSFPHLEFFQGKRAVREQEGGLWAGQGWLGGREGGLLFCPAGDSWLLALVRLASMRNSRKESQGAGEPGVPGERNSERCERSQKDRSCSGFSSAVGIFLQTEGPKTHSREVLCKKSFSQRLTKKVFWEWGCGEVRDALGQRKGLVPRYCTHGKTHS</sequence>
<keyword evidence="3" id="KW-1185">Reference proteome</keyword>
<protein>
    <submittedName>
        <fullName evidence="2">Uncharacterized protein</fullName>
    </submittedName>
</protein>
<feature type="region of interest" description="Disordered" evidence="1">
    <location>
        <begin position="208"/>
        <end position="238"/>
    </location>
</feature>
<name>A0A4P9WJT9_9FUNG</name>
<accession>A0A4P9WJT9</accession>
<reference evidence="3" key="1">
    <citation type="journal article" date="2018" name="Nat. Microbiol.">
        <title>Leveraging single-cell genomics to expand the fungal tree of life.</title>
        <authorList>
            <person name="Ahrendt S.R."/>
            <person name="Quandt C.A."/>
            <person name="Ciobanu D."/>
            <person name="Clum A."/>
            <person name="Salamov A."/>
            <person name="Andreopoulos B."/>
            <person name="Cheng J.F."/>
            <person name="Woyke T."/>
            <person name="Pelin A."/>
            <person name="Henrissat B."/>
            <person name="Reynolds N.K."/>
            <person name="Benny G.L."/>
            <person name="Smith M.E."/>
            <person name="James T.Y."/>
            <person name="Grigoriev I.V."/>
        </authorList>
    </citation>
    <scope>NUCLEOTIDE SEQUENCE [LARGE SCALE GENOMIC DNA]</scope>
</reference>
<dbReference type="Proteomes" id="UP000269721">
    <property type="component" value="Unassembled WGS sequence"/>
</dbReference>
<gene>
    <name evidence="2" type="ORF">BDK51DRAFT_28875</name>
</gene>